<dbReference type="InParanoid" id="A0A1B1YWR3"/>
<dbReference type="GO" id="GO:0010181">
    <property type="term" value="F:FMN binding"/>
    <property type="evidence" value="ECO:0007669"/>
    <property type="project" value="TreeGrafter"/>
</dbReference>
<accession>A0A1B1YWR3</accession>
<gene>
    <name evidence="4" type="ORF">PG2T_13300</name>
</gene>
<dbReference type="Gene3D" id="3.40.50.360">
    <property type="match status" value="1"/>
</dbReference>
<dbReference type="FunCoup" id="A0A1B1YWR3">
    <property type="interactions" value="323"/>
</dbReference>
<protein>
    <submittedName>
        <fullName evidence="4">NADPH-dependent FMN reductase</fullName>
    </submittedName>
</protein>
<dbReference type="PANTHER" id="PTHR30543">
    <property type="entry name" value="CHROMATE REDUCTASE"/>
    <property type="match status" value="1"/>
</dbReference>
<dbReference type="STRING" id="1810504.PG2T_13300"/>
<evidence type="ECO:0000313" key="4">
    <source>
        <dbReference type="EMBL" id="ANX05053.1"/>
    </source>
</evidence>
<dbReference type="InterPro" id="IPR029039">
    <property type="entry name" value="Flavoprotein-like_sf"/>
</dbReference>
<dbReference type="AlphaFoldDB" id="A0A1B1YWR3"/>
<name>A0A1B1YWR3_9GAMM</name>
<sequence length="187" mass="20400">MTTPLKILGLCGSLRQGSYNQAVLRVAQELAPAAGLSIESADIADMPLYNEDVYAQGFPPPVERLREQIRAADGLLFVTPEYNYSIPGVLKNAIDWVSRPPEQPFAGKPAAVMGASPSTLGTARAQYHLRQSLVCLDVHFLNAPEVMIASAHTRFDAQGRLTHEPTREIIGKLLEALAAWTRRLKPA</sequence>
<dbReference type="GO" id="GO:0005829">
    <property type="term" value="C:cytosol"/>
    <property type="evidence" value="ECO:0007669"/>
    <property type="project" value="TreeGrafter"/>
</dbReference>
<dbReference type="EMBL" id="CP014671">
    <property type="protein sequence ID" value="ANX05053.1"/>
    <property type="molecule type" value="Genomic_DNA"/>
</dbReference>
<dbReference type="OrthoDB" id="9812295at2"/>
<dbReference type="PANTHER" id="PTHR30543:SF21">
    <property type="entry name" value="NAD(P)H-DEPENDENT FMN REDUCTASE LOT6"/>
    <property type="match status" value="1"/>
</dbReference>
<keyword evidence="2" id="KW-0285">Flavoprotein</keyword>
<organism evidence="4 5">
    <name type="scientific">Immundisolibacter cernigliae</name>
    <dbReference type="NCBI Taxonomy" id="1810504"/>
    <lineage>
        <taxon>Bacteria</taxon>
        <taxon>Pseudomonadati</taxon>
        <taxon>Pseudomonadota</taxon>
        <taxon>Gammaproteobacteria</taxon>
        <taxon>Immundisolibacterales</taxon>
        <taxon>Immundisolibacteraceae</taxon>
        <taxon>Immundisolibacter</taxon>
    </lineage>
</organism>
<feature type="domain" description="NADPH-dependent FMN reductase-like" evidence="3">
    <location>
        <begin position="6"/>
        <end position="152"/>
    </location>
</feature>
<evidence type="ECO:0000256" key="2">
    <source>
        <dbReference type="ARBA" id="ARBA00022643"/>
    </source>
</evidence>
<dbReference type="InterPro" id="IPR005025">
    <property type="entry name" value="FMN_Rdtase-like_dom"/>
</dbReference>
<dbReference type="KEGG" id="gbi:PG2T_13300"/>
<dbReference type="Pfam" id="PF03358">
    <property type="entry name" value="FMN_red"/>
    <property type="match status" value="1"/>
</dbReference>
<comment type="cofactor">
    <cofactor evidence="1">
        <name>FMN</name>
        <dbReference type="ChEBI" id="CHEBI:58210"/>
    </cofactor>
</comment>
<dbReference type="GO" id="GO:0016491">
    <property type="term" value="F:oxidoreductase activity"/>
    <property type="evidence" value="ECO:0007669"/>
    <property type="project" value="InterPro"/>
</dbReference>
<proteinExistence type="predicted"/>
<evidence type="ECO:0000259" key="3">
    <source>
        <dbReference type="Pfam" id="PF03358"/>
    </source>
</evidence>
<keyword evidence="5" id="KW-1185">Reference proteome</keyword>
<reference evidence="5" key="1">
    <citation type="submission" date="2016-03" db="EMBL/GenBank/DDBJ databases">
        <title>Complete genome sequence of Solimmundus cernigliae, representing a novel lineage of polycyclic aromatic hydrocarbon degraders within the Gammaproteobacteria.</title>
        <authorList>
            <person name="Singleton D.R."/>
            <person name="Dickey A.N."/>
            <person name="Scholl E.H."/>
            <person name="Wright F.A."/>
            <person name="Aitken M.D."/>
        </authorList>
    </citation>
    <scope>NUCLEOTIDE SEQUENCE [LARGE SCALE GENOMIC DNA]</scope>
    <source>
        <strain evidence="5">TR3.2</strain>
    </source>
</reference>
<dbReference type="Proteomes" id="UP000092952">
    <property type="component" value="Chromosome"/>
</dbReference>
<dbReference type="InterPro" id="IPR050712">
    <property type="entry name" value="NAD(P)H-dep_reductase"/>
</dbReference>
<evidence type="ECO:0000313" key="5">
    <source>
        <dbReference type="Proteomes" id="UP000092952"/>
    </source>
</evidence>
<evidence type="ECO:0000256" key="1">
    <source>
        <dbReference type="ARBA" id="ARBA00001917"/>
    </source>
</evidence>
<dbReference type="SUPFAM" id="SSF52218">
    <property type="entry name" value="Flavoproteins"/>
    <property type="match status" value="1"/>
</dbReference>
<keyword evidence="2" id="KW-0288">FMN</keyword>
<dbReference type="RefSeq" id="WP_068806467.1">
    <property type="nucleotide sequence ID" value="NZ_CP014671.1"/>
</dbReference>